<feature type="domain" description="ATP-grasp" evidence="4">
    <location>
        <begin position="138"/>
        <end position="360"/>
    </location>
</feature>
<comment type="similarity">
    <text evidence="1">Belongs to the D-alanine--D-alanine ligase family.</text>
</comment>
<dbReference type="GO" id="GO:0046872">
    <property type="term" value="F:metal ion binding"/>
    <property type="evidence" value="ECO:0007669"/>
    <property type="project" value="InterPro"/>
</dbReference>
<sequence>MRHTKALCQLGSTGFRTAILHQGGPVPAVGGVVKPFKPGGYTDSGADLAYNLRAAGEKVVTPVAEPIPTRDSDWSFPDTIAGVRSAVKEHGADVLWANTTLHAKHAIVELAGELRNVRMIGQSPLNTEKYEDKEWINRWLRGHSQLNSSFPKSILYGENDGQQVLEQFPLPAVAKPVRGRGSHGVTLVETVQELKEAANKLLKESNSILIEEYLEGEEITITVMPPGEYSIVGRKADYWSLPVVTRFNHQHGIAPYNGVVAVTANSRAVSAAEHASDKAYTTAQNKCEEVARLCHATAPIRVDCRRRSKLGGEIILFDVNMKPNATGPGRPGRDEQASLTTMAAEEIGWDYQALITNILRQAKLISEVLKIH</sequence>
<dbReference type="AlphaFoldDB" id="A0A1B9GKC2"/>
<evidence type="ECO:0000256" key="1">
    <source>
        <dbReference type="ARBA" id="ARBA00010871"/>
    </source>
</evidence>
<dbReference type="InterPro" id="IPR011095">
    <property type="entry name" value="Dala_Dala_lig_C"/>
</dbReference>
<dbReference type="Gene3D" id="3.30.470.20">
    <property type="entry name" value="ATP-grasp fold, B domain"/>
    <property type="match status" value="1"/>
</dbReference>
<dbReference type="OrthoDB" id="422362at2759"/>
<keyword evidence="6" id="KW-1185">Reference proteome</keyword>
<dbReference type="PANTHER" id="PTHR23132:SF23">
    <property type="entry name" value="D-ALANINE--D-ALANINE LIGASE B"/>
    <property type="match status" value="1"/>
</dbReference>
<keyword evidence="3" id="KW-0547">Nucleotide-binding</keyword>
<dbReference type="PROSITE" id="PS50975">
    <property type="entry name" value="ATP_GRASP"/>
    <property type="match status" value="1"/>
</dbReference>
<dbReference type="STRING" id="1296120.A0A1B9GKC2"/>
<dbReference type="InterPro" id="IPR013815">
    <property type="entry name" value="ATP_grasp_subdomain_1"/>
</dbReference>
<dbReference type="Pfam" id="PF07478">
    <property type="entry name" value="Dala_Dala_lig_C"/>
    <property type="match status" value="1"/>
</dbReference>
<proteinExistence type="inferred from homology"/>
<protein>
    <recommendedName>
        <fullName evidence="4">ATP-grasp domain-containing protein</fullName>
    </recommendedName>
</protein>
<evidence type="ECO:0000313" key="6">
    <source>
        <dbReference type="Proteomes" id="UP000092666"/>
    </source>
</evidence>
<reference evidence="5 6" key="1">
    <citation type="submission" date="2013-07" db="EMBL/GenBank/DDBJ databases">
        <title>The Genome Sequence of Cryptococcus heveanensis BCC8398.</title>
        <authorList>
            <consortium name="The Broad Institute Genome Sequencing Platform"/>
            <person name="Cuomo C."/>
            <person name="Litvintseva A."/>
            <person name="Chen Y."/>
            <person name="Heitman J."/>
            <person name="Sun S."/>
            <person name="Springer D."/>
            <person name="Dromer F."/>
            <person name="Young S.K."/>
            <person name="Zeng Q."/>
            <person name="Gargeya S."/>
            <person name="Fitzgerald M."/>
            <person name="Abouelleil A."/>
            <person name="Alvarado L."/>
            <person name="Berlin A.M."/>
            <person name="Chapman S.B."/>
            <person name="Dewar J."/>
            <person name="Goldberg J."/>
            <person name="Griggs A."/>
            <person name="Gujja S."/>
            <person name="Hansen M."/>
            <person name="Howarth C."/>
            <person name="Imamovic A."/>
            <person name="Larimer J."/>
            <person name="McCowan C."/>
            <person name="Murphy C."/>
            <person name="Pearson M."/>
            <person name="Priest M."/>
            <person name="Roberts A."/>
            <person name="Saif S."/>
            <person name="Shea T."/>
            <person name="Sykes S."/>
            <person name="Wortman J."/>
            <person name="Nusbaum C."/>
            <person name="Birren B."/>
        </authorList>
    </citation>
    <scope>NUCLEOTIDE SEQUENCE [LARGE SCALE GENOMIC DNA]</scope>
    <source>
        <strain evidence="5 6">BCC8398</strain>
    </source>
</reference>
<evidence type="ECO:0000259" key="4">
    <source>
        <dbReference type="PROSITE" id="PS50975"/>
    </source>
</evidence>
<dbReference type="PANTHER" id="PTHR23132">
    <property type="entry name" value="D-ALANINE--D-ALANINE LIGASE"/>
    <property type="match status" value="1"/>
</dbReference>
<reference evidence="6" key="2">
    <citation type="submission" date="2013-12" db="EMBL/GenBank/DDBJ databases">
        <title>Evolution of pathogenesis and genome organization in the Tremellales.</title>
        <authorList>
            <person name="Cuomo C."/>
            <person name="Litvintseva A."/>
            <person name="Heitman J."/>
            <person name="Chen Y."/>
            <person name="Sun S."/>
            <person name="Springer D."/>
            <person name="Dromer F."/>
            <person name="Young S."/>
            <person name="Zeng Q."/>
            <person name="Chapman S."/>
            <person name="Gujja S."/>
            <person name="Saif S."/>
            <person name="Birren B."/>
        </authorList>
    </citation>
    <scope>NUCLEOTIDE SEQUENCE [LARGE SCALE GENOMIC DNA]</scope>
    <source>
        <strain evidence="6">BCC8398</strain>
    </source>
</reference>
<evidence type="ECO:0000256" key="2">
    <source>
        <dbReference type="ARBA" id="ARBA00022598"/>
    </source>
</evidence>
<dbReference type="EMBL" id="KV700134">
    <property type="protein sequence ID" value="OCF31438.1"/>
    <property type="molecule type" value="Genomic_DNA"/>
</dbReference>
<evidence type="ECO:0000256" key="3">
    <source>
        <dbReference type="PROSITE-ProRule" id="PRU00409"/>
    </source>
</evidence>
<dbReference type="InterPro" id="IPR011761">
    <property type="entry name" value="ATP-grasp"/>
</dbReference>
<gene>
    <name evidence="5" type="ORF">I316_06840</name>
</gene>
<keyword evidence="3" id="KW-0067">ATP-binding</keyword>
<evidence type="ECO:0000313" key="5">
    <source>
        <dbReference type="EMBL" id="OCF31438.1"/>
    </source>
</evidence>
<keyword evidence="2" id="KW-0436">Ligase</keyword>
<name>A0A1B9GKC2_9TREE</name>
<dbReference type="Proteomes" id="UP000092666">
    <property type="component" value="Unassembled WGS sequence"/>
</dbReference>
<dbReference type="GO" id="GO:0008716">
    <property type="term" value="F:D-alanine-D-alanine ligase activity"/>
    <property type="evidence" value="ECO:0007669"/>
    <property type="project" value="InterPro"/>
</dbReference>
<dbReference type="Gene3D" id="3.30.1490.20">
    <property type="entry name" value="ATP-grasp fold, A domain"/>
    <property type="match status" value="1"/>
</dbReference>
<dbReference type="GO" id="GO:0005524">
    <property type="term" value="F:ATP binding"/>
    <property type="evidence" value="ECO:0007669"/>
    <property type="project" value="UniProtKB-UniRule"/>
</dbReference>
<accession>A0A1B9GKC2</accession>
<organism evidence="5 6">
    <name type="scientific">Kwoniella heveanensis BCC8398</name>
    <dbReference type="NCBI Taxonomy" id="1296120"/>
    <lineage>
        <taxon>Eukaryota</taxon>
        <taxon>Fungi</taxon>
        <taxon>Dikarya</taxon>
        <taxon>Basidiomycota</taxon>
        <taxon>Agaricomycotina</taxon>
        <taxon>Tremellomycetes</taxon>
        <taxon>Tremellales</taxon>
        <taxon>Cryptococcaceae</taxon>
        <taxon>Kwoniella</taxon>
    </lineage>
</organism>
<dbReference type="SUPFAM" id="SSF56059">
    <property type="entry name" value="Glutathione synthetase ATP-binding domain-like"/>
    <property type="match status" value="1"/>
</dbReference>